<dbReference type="Pfam" id="PF01926">
    <property type="entry name" value="MMR_HSR1"/>
    <property type="match status" value="1"/>
</dbReference>
<dbReference type="Gene3D" id="3.40.50.300">
    <property type="entry name" value="P-loop containing nucleotide triphosphate hydrolases"/>
    <property type="match status" value="1"/>
</dbReference>
<evidence type="ECO:0000259" key="2">
    <source>
        <dbReference type="Pfam" id="PF01926"/>
    </source>
</evidence>
<sequence>MGSMYFQAILAVVAALVAVGASVCFWMLRKPVQKKIVIIGGRGTGKTKLFLALSKKEAEGANTLPTVEENVEKLPNGTLLIDTPGHKKIHMTKTLSSLAPTDTVLYLFNKREGASLGHILPGRIVKIYTGPGEVDRQYSKYSLSVKDAEKFQKEVRTMAKELRL</sequence>
<dbReference type="GO" id="GO:0005525">
    <property type="term" value="F:GTP binding"/>
    <property type="evidence" value="ECO:0007669"/>
    <property type="project" value="InterPro"/>
</dbReference>
<reference evidence="3 4" key="1">
    <citation type="submission" date="2016-02" db="EMBL/GenBank/DDBJ databases">
        <title>Discovery of a natural microsporidian pathogen with a broad tissue tropism in Caenorhabditis elegans.</title>
        <authorList>
            <person name="Luallen R.J."/>
            <person name="Reinke A.W."/>
            <person name="Tong L."/>
            <person name="Botts M.R."/>
            <person name="Felix M.-A."/>
            <person name="Troemel E.R."/>
        </authorList>
    </citation>
    <scope>NUCLEOTIDE SEQUENCE [LARGE SCALE GENOMIC DNA]</scope>
    <source>
        <strain evidence="3 4">JUm2807</strain>
    </source>
</reference>
<name>A0A177EL32_9MICR</name>
<evidence type="ECO:0000313" key="4">
    <source>
        <dbReference type="Proteomes" id="UP000185944"/>
    </source>
</evidence>
<dbReference type="GeneID" id="93646514"/>
<dbReference type="VEuPathDB" id="MicrosporidiaDB:NEDG_00164"/>
<gene>
    <name evidence="3" type="ORF">NEDG_00164</name>
</gene>
<keyword evidence="1" id="KW-0472">Membrane</keyword>
<dbReference type="EMBL" id="LTDL01000014">
    <property type="protein sequence ID" value="OAG31689.1"/>
    <property type="molecule type" value="Genomic_DNA"/>
</dbReference>
<keyword evidence="1" id="KW-0812">Transmembrane</keyword>
<feature type="domain" description="G" evidence="2">
    <location>
        <begin position="35"/>
        <end position="112"/>
    </location>
</feature>
<evidence type="ECO:0000313" key="3">
    <source>
        <dbReference type="EMBL" id="OAG31689.1"/>
    </source>
</evidence>
<dbReference type="CDD" id="cd00882">
    <property type="entry name" value="Ras_like_GTPase"/>
    <property type="match status" value="1"/>
</dbReference>
<protein>
    <recommendedName>
        <fullName evidence="2">G domain-containing protein</fullName>
    </recommendedName>
</protein>
<dbReference type="InterPro" id="IPR027417">
    <property type="entry name" value="P-loop_NTPase"/>
</dbReference>
<proteinExistence type="predicted"/>
<dbReference type="OrthoDB" id="2188275at2759"/>
<keyword evidence="1" id="KW-1133">Transmembrane helix</keyword>
<dbReference type="SUPFAM" id="SSF52540">
    <property type="entry name" value="P-loop containing nucleoside triphosphate hydrolases"/>
    <property type="match status" value="1"/>
</dbReference>
<accession>A0A177EL32</accession>
<dbReference type="RefSeq" id="XP_067545290.1">
    <property type="nucleotide sequence ID" value="XM_067687582.1"/>
</dbReference>
<dbReference type="Proteomes" id="UP000185944">
    <property type="component" value="Unassembled WGS sequence"/>
</dbReference>
<evidence type="ECO:0000256" key="1">
    <source>
        <dbReference type="SAM" id="Phobius"/>
    </source>
</evidence>
<keyword evidence="4" id="KW-1185">Reference proteome</keyword>
<feature type="transmembrane region" description="Helical" evidence="1">
    <location>
        <begin position="6"/>
        <end position="28"/>
    </location>
</feature>
<dbReference type="InterPro" id="IPR006073">
    <property type="entry name" value="GTP-bd"/>
</dbReference>
<dbReference type="AlphaFoldDB" id="A0A177EL32"/>
<organism evidence="3 4">
    <name type="scientific">Nematocida displodere</name>
    <dbReference type="NCBI Taxonomy" id="1805483"/>
    <lineage>
        <taxon>Eukaryota</taxon>
        <taxon>Fungi</taxon>
        <taxon>Fungi incertae sedis</taxon>
        <taxon>Microsporidia</taxon>
        <taxon>Nematocida</taxon>
    </lineage>
</organism>
<comment type="caution">
    <text evidence="3">The sequence shown here is derived from an EMBL/GenBank/DDBJ whole genome shotgun (WGS) entry which is preliminary data.</text>
</comment>